<dbReference type="InterPro" id="IPR005503">
    <property type="entry name" value="FliL"/>
</dbReference>
<comment type="subcellular location">
    <subcellularLocation>
        <location evidence="10">Cell inner membrane</location>
    </subcellularLocation>
    <subcellularLocation>
        <location evidence="2">Cell membrane</location>
        <topology evidence="2">Single-pass membrane protein</topology>
    </subcellularLocation>
</comment>
<keyword evidence="4" id="KW-1003">Cell membrane</keyword>
<sequence length="176" mass="19112">MAEDKKADKADKGEKKAGGGNKLMLVVVILLVLVLAGMGGLAYVMFSNMNKPHDGAAQTEQTKEKPKKKKEGPPIFEKLETFVVNLSGGDGSLLQVDMQAELGDEEAKKKFTDYMPKIRSALILLLSSKSAAELATPDGKVKLKAQVKQIINESMDSGEEELVQSVLFTSFIIQKQ</sequence>
<gene>
    <name evidence="11" type="ORF">H2Z84_08875</name>
</gene>
<comment type="similarity">
    <text evidence="3 10">Belongs to the FliL family.</text>
</comment>
<keyword evidence="11" id="KW-0282">Flagellum</keyword>
<evidence type="ECO:0000256" key="7">
    <source>
        <dbReference type="ARBA" id="ARBA00022779"/>
    </source>
</evidence>
<reference evidence="11 12" key="1">
    <citation type="submission" date="2020-07" db="EMBL/GenBank/DDBJ databases">
        <title>Draft genome sequence of violacein-producing bacteria and related species.</title>
        <authorList>
            <person name="Wilson H.S."/>
            <person name="De Leon M.E."/>
        </authorList>
    </citation>
    <scope>NUCLEOTIDE SEQUENCE [LARGE SCALE GENOMIC DNA]</scope>
    <source>
        <strain evidence="11 12">HSC-21Su07</strain>
    </source>
</reference>
<feature type="transmembrane region" description="Helical" evidence="10">
    <location>
        <begin position="23"/>
        <end position="46"/>
    </location>
</feature>
<dbReference type="PANTHER" id="PTHR35091">
    <property type="entry name" value="FLAGELLAR PROTEIN FLIL"/>
    <property type="match status" value="1"/>
</dbReference>
<evidence type="ECO:0000256" key="9">
    <source>
        <dbReference type="ARBA" id="ARBA00023136"/>
    </source>
</evidence>
<name>A0A838Y1G4_9NEIS</name>
<evidence type="ECO:0000313" key="11">
    <source>
        <dbReference type="EMBL" id="MBA4708496.1"/>
    </source>
</evidence>
<evidence type="ECO:0000256" key="4">
    <source>
        <dbReference type="ARBA" id="ARBA00022475"/>
    </source>
</evidence>
<keyword evidence="7 10" id="KW-0283">Flagellar rotation</keyword>
<keyword evidence="12" id="KW-1185">Reference proteome</keyword>
<protein>
    <recommendedName>
        <fullName evidence="10">Flagellar protein FliL</fullName>
    </recommendedName>
</protein>
<dbReference type="PANTHER" id="PTHR35091:SF2">
    <property type="entry name" value="FLAGELLAR PROTEIN FLIL"/>
    <property type="match status" value="1"/>
</dbReference>
<dbReference type="GO" id="GO:0071978">
    <property type="term" value="P:bacterial-type flagellum-dependent swarming motility"/>
    <property type="evidence" value="ECO:0007669"/>
    <property type="project" value="TreeGrafter"/>
</dbReference>
<evidence type="ECO:0000256" key="3">
    <source>
        <dbReference type="ARBA" id="ARBA00008281"/>
    </source>
</evidence>
<evidence type="ECO:0000313" key="12">
    <source>
        <dbReference type="Proteomes" id="UP000545606"/>
    </source>
</evidence>
<evidence type="ECO:0000256" key="5">
    <source>
        <dbReference type="ARBA" id="ARBA00022500"/>
    </source>
</evidence>
<keyword evidence="11" id="KW-0969">Cilium</keyword>
<dbReference type="Pfam" id="PF03748">
    <property type="entry name" value="FliL"/>
    <property type="match status" value="1"/>
</dbReference>
<comment type="caution">
    <text evidence="11">The sequence shown here is derived from an EMBL/GenBank/DDBJ whole genome shotgun (WGS) entry which is preliminary data.</text>
</comment>
<evidence type="ECO:0000256" key="1">
    <source>
        <dbReference type="ARBA" id="ARBA00002254"/>
    </source>
</evidence>
<proteinExistence type="inferred from homology"/>
<dbReference type="AlphaFoldDB" id="A0A838Y1G4"/>
<dbReference type="GO" id="GO:0005886">
    <property type="term" value="C:plasma membrane"/>
    <property type="evidence" value="ECO:0007669"/>
    <property type="project" value="UniProtKB-SubCell"/>
</dbReference>
<dbReference type="GO" id="GO:0006935">
    <property type="term" value="P:chemotaxis"/>
    <property type="evidence" value="ECO:0007669"/>
    <property type="project" value="UniProtKB-KW"/>
</dbReference>
<keyword evidence="6 10" id="KW-0812">Transmembrane</keyword>
<dbReference type="Proteomes" id="UP000545606">
    <property type="component" value="Unassembled WGS sequence"/>
</dbReference>
<dbReference type="EMBL" id="JACERN010000024">
    <property type="protein sequence ID" value="MBA4708496.1"/>
    <property type="molecule type" value="Genomic_DNA"/>
</dbReference>
<keyword evidence="11" id="KW-0966">Cell projection</keyword>
<keyword evidence="9 10" id="KW-0472">Membrane</keyword>
<evidence type="ECO:0000256" key="8">
    <source>
        <dbReference type="ARBA" id="ARBA00022989"/>
    </source>
</evidence>
<keyword evidence="5 10" id="KW-0145">Chemotaxis</keyword>
<comment type="function">
    <text evidence="1 10">Controls the rotational direction of flagella during chemotaxis.</text>
</comment>
<dbReference type="GO" id="GO:0009425">
    <property type="term" value="C:bacterial-type flagellum basal body"/>
    <property type="evidence" value="ECO:0007669"/>
    <property type="project" value="InterPro"/>
</dbReference>
<accession>A0A838Y1G4</accession>
<organism evidence="11 12">
    <name type="scientific">Aquitalea aquatica</name>
    <dbReference type="NCBI Taxonomy" id="3044273"/>
    <lineage>
        <taxon>Bacteria</taxon>
        <taxon>Pseudomonadati</taxon>
        <taxon>Pseudomonadota</taxon>
        <taxon>Betaproteobacteria</taxon>
        <taxon>Neisseriales</taxon>
        <taxon>Chromobacteriaceae</taxon>
        <taxon>Aquitalea</taxon>
    </lineage>
</organism>
<evidence type="ECO:0000256" key="2">
    <source>
        <dbReference type="ARBA" id="ARBA00004162"/>
    </source>
</evidence>
<evidence type="ECO:0000256" key="10">
    <source>
        <dbReference type="RuleBase" id="RU364125"/>
    </source>
</evidence>
<keyword evidence="10" id="KW-0997">Cell inner membrane</keyword>
<keyword evidence="8 10" id="KW-1133">Transmembrane helix</keyword>
<dbReference type="RefSeq" id="WP_181835674.1">
    <property type="nucleotide sequence ID" value="NZ_JACERN010000024.1"/>
</dbReference>
<evidence type="ECO:0000256" key="6">
    <source>
        <dbReference type="ARBA" id="ARBA00022692"/>
    </source>
</evidence>